<dbReference type="Proteomes" id="UP000242662">
    <property type="component" value="Unassembled WGS sequence"/>
</dbReference>
<dbReference type="RefSeq" id="WP_090774408.1">
    <property type="nucleotide sequence ID" value="NZ_FMYM01000001.1"/>
</dbReference>
<accession>A0A1G6GJZ9</accession>
<name>A0A1G6GJZ9_9BACI</name>
<dbReference type="AlphaFoldDB" id="A0A1G6GJZ9"/>
<proteinExistence type="predicted"/>
<organism evidence="1 2">
    <name type="scientific">Shouchella lonarensis</name>
    <dbReference type="NCBI Taxonomy" id="1464122"/>
    <lineage>
        <taxon>Bacteria</taxon>
        <taxon>Bacillati</taxon>
        <taxon>Bacillota</taxon>
        <taxon>Bacilli</taxon>
        <taxon>Bacillales</taxon>
        <taxon>Bacillaceae</taxon>
        <taxon>Shouchella</taxon>
    </lineage>
</organism>
<keyword evidence="2" id="KW-1185">Reference proteome</keyword>
<dbReference type="STRING" id="1464122.SAMN05421737_101169"/>
<reference evidence="2" key="1">
    <citation type="submission" date="2016-09" db="EMBL/GenBank/DDBJ databases">
        <authorList>
            <person name="Varghese N."/>
            <person name="Submissions S."/>
        </authorList>
    </citation>
    <scope>NUCLEOTIDE SEQUENCE [LARGE SCALE GENOMIC DNA]</scope>
    <source>
        <strain evidence="2">25nlg</strain>
    </source>
</reference>
<evidence type="ECO:0000313" key="2">
    <source>
        <dbReference type="Proteomes" id="UP000242662"/>
    </source>
</evidence>
<dbReference type="EMBL" id="FMYM01000001">
    <property type="protein sequence ID" value="SDB82317.1"/>
    <property type="molecule type" value="Genomic_DNA"/>
</dbReference>
<dbReference type="OrthoDB" id="3522337at2"/>
<gene>
    <name evidence="1" type="ORF">SAMN05421737_101169</name>
</gene>
<evidence type="ECO:0000313" key="1">
    <source>
        <dbReference type="EMBL" id="SDB82317.1"/>
    </source>
</evidence>
<sequence length="214" mass="25583">MSKDMFIQDLVELKRWRELIKQKIHLRKEFPEQVFKDPCEMYLFEEFDWLWWSDESWPMLQKLAACHHDEYILVASLECYRLLKSFYKEYGYIYWAKASLKLTSEEFLDLLAEGPSENDFNSIMTLASRVVITSPSLKWMIYTERDTELSVLSAENISNIFGHMREMASWSVLNEDVLDRASVAFYDQEIPKAFKKELYENYGYVKRDNNKLGK</sequence>
<protein>
    <submittedName>
        <fullName evidence="1">Uncharacterized protein</fullName>
    </submittedName>
</protein>